<feature type="transmembrane region" description="Helical" evidence="1">
    <location>
        <begin position="204"/>
        <end position="229"/>
    </location>
</feature>
<dbReference type="EMBL" id="CP002278">
    <property type="protein sequence ID" value="ADP77939.1"/>
    <property type="molecule type" value="Genomic_DNA"/>
</dbReference>
<feature type="transmembrane region" description="Helical" evidence="1">
    <location>
        <begin position="177"/>
        <end position="198"/>
    </location>
</feature>
<gene>
    <name evidence="2" type="ordered locus">Mfer_1153</name>
</gene>
<reference evidence="2 3" key="1">
    <citation type="journal article" date="2010" name="Stand. Genomic Sci.">
        <title>Complete genome sequence of Methanothermus fervidus type strain (V24S).</title>
        <authorList>
            <person name="Anderson I."/>
            <person name="Djao O.D."/>
            <person name="Misra M."/>
            <person name="Chertkov O."/>
            <person name="Nolan M."/>
            <person name="Lucas S."/>
            <person name="Lapidus A."/>
            <person name="Del Rio T.G."/>
            <person name="Tice H."/>
            <person name="Cheng J.F."/>
            <person name="Tapia R."/>
            <person name="Han C."/>
            <person name="Goodwin L."/>
            <person name="Pitluck S."/>
            <person name="Liolios K."/>
            <person name="Ivanova N."/>
            <person name="Mavromatis K."/>
            <person name="Mikhailova N."/>
            <person name="Pati A."/>
            <person name="Brambilla E."/>
            <person name="Chen A."/>
            <person name="Palaniappan K."/>
            <person name="Land M."/>
            <person name="Hauser L."/>
            <person name="Chang Y.J."/>
            <person name="Jeffries C.D."/>
            <person name="Sikorski J."/>
            <person name="Spring S."/>
            <person name="Rohde M."/>
            <person name="Eichinger K."/>
            <person name="Huber H."/>
            <person name="Wirth R."/>
            <person name="Goker M."/>
            <person name="Detter J.C."/>
            <person name="Woyke T."/>
            <person name="Bristow J."/>
            <person name="Eisen J.A."/>
            <person name="Markowitz V."/>
            <person name="Hugenholtz P."/>
            <person name="Klenk H.P."/>
            <person name="Kyrpides N.C."/>
        </authorList>
    </citation>
    <scope>NUCLEOTIDE SEQUENCE [LARGE SCALE GENOMIC DNA]</scope>
    <source>
        <strain evidence="3">ATCC 43054 / DSM 2088 / JCM 10308 / V24 S</strain>
    </source>
</reference>
<dbReference type="KEGG" id="mfv:Mfer_1153"/>
<sequence length="290" mass="34222">MKTIKISPIRWKVMRFYSNKVSKIVSKILFVLLLFIIGSLRPSHRYFMPMKEIITTLILFIFVGIILVIFLLPSIILEIDPKERAKDILFTILIIQLMLVILGLIFQITAFIFILMVSPILVLIYIYQKCKEKVYVVYEDSEGKEIDRYIFNLYTCYDRVDIPLFSSYSISDFMGRVVVIQFLIYFMLVTFLCFAILRVLEAKYGLGACAALLILIAVVVFALPFYFYVSGIEKNSERATIKKYLVINMDKRTIKIYNDKEEFLRDRYGMKRPKKRYEFIFPLDFLSYLL</sequence>
<dbReference type="AlphaFoldDB" id="E3GWH4"/>
<proteinExistence type="predicted"/>
<feature type="transmembrane region" description="Helical" evidence="1">
    <location>
        <begin position="53"/>
        <end position="76"/>
    </location>
</feature>
<name>E3GWH4_METFV</name>
<keyword evidence="1" id="KW-0472">Membrane</keyword>
<dbReference type="Proteomes" id="UP000002315">
    <property type="component" value="Chromosome"/>
</dbReference>
<evidence type="ECO:0000256" key="1">
    <source>
        <dbReference type="SAM" id="Phobius"/>
    </source>
</evidence>
<keyword evidence="1" id="KW-1133">Transmembrane helix</keyword>
<evidence type="ECO:0000313" key="3">
    <source>
        <dbReference type="Proteomes" id="UP000002315"/>
    </source>
</evidence>
<keyword evidence="1" id="KW-0812">Transmembrane</keyword>
<feature type="transmembrane region" description="Helical" evidence="1">
    <location>
        <begin position="21"/>
        <end position="41"/>
    </location>
</feature>
<keyword evidence="3" id="KW-1185">Reference proteome</keyword>
<evidence type="ECO:0000313" key="2">
    <source>
        <dbReference type="EMBL" id="ADP77939.1"/>
    </source>
</evidence>
<organism evidence="2 3">
    <name type="scientific">Methanothermus fervidus (strain ATCC 43054 / DSM 2088 / JCM 10308 / V24 S)</name>
    <dbReference type="NCBI Taxonomy" id="523846"/>
    <lineage>
        <taxon>Archaea</taxon>
        <taxon>Methanobacteriati</taxon>
        <taxon>Methanobacteriota</taxon>
        <taxon>Methanomada group</taxon>
        <taxon>Methanobacteria</taxon>
        <taxon>Methanobacteriales</taxon>
        <taxon>Methanothermaceae</taxon>
        <taxon>Methanothermus</taxon>
    </lineage>
</organism>
<protein>
    <submittedName>
        <fullName evidence="2">Uncharacterized protein</fullName>
    </submittedName>
</protein>
<feature type="transmembrane region" description="Helical" evidence="1">
    <location>
        <begin position="88"/>
        <end position="105"/>
    </location>
</feature>
<dbReference type="STRING" id="523846.Mfer_1153"/>
<feature type="transmembrane region" description="Helical" evidence="1">
    <location>
        <begin position="111"/>
        <end position="127"/>
    </location>
</feature>
<dbReference type="HOGENOM" id="CLU_884573_0_0_2"/>
<accession>E3GWH4</accession>